<dbReference type="EMBL" id="JAPWTJ010000392">
    <property type="protein sequence ID" value="KAJ8978915.1"/>
    <property type="molecule type" value="Genomic_DNA"/>
</dbReference>
<comment type="caution">
    <text evidence="2">The sequence shown here is derived from an EMBL/GenBank/DDBJ whole genome shotgun (WGS) entry which is preliminary data.</text>
</comment>
<gene>
    <name evidence="2" type="ORF">NQ317_008894</name>
</gene>
<protein>
    <submittedName>
        <fullName evidence="2">Uncharacterized protein</fullName>
    </submittedName>
</protein>
<evidence type="ECO:0000313" key="2">
    <source>
        <dbReference type="EMBL" id="KAJ8978915.1"/>
    </source>
</evidence>
<accession>A0ABQ9JLK1</accession>
<dbReference type="Proteomes" id="UP001162164">
    <property type="component" value="Unassembled WGS sequence"/>
</dbReference>
<feature type="region of interest" description="Disordered" evidence="1">
    <location>
        <begin position="17"/>
        <end position="36"/>
    </location>
</feature>
<organism evidence="2 3">
    <name type="scientific">Molorchus minor</name>
    <dbReference type="NCBI Taxonomy" id="1323400"/>
    <lineage>
        <taxon>Eukaryota</taxon>
        <taxon>Metazoa</taxon>
        <taxon>Ecdysozoa</taxon>
        <taxon>Arthropoda</taxon>
        <taxon>Hexapoda</taxon>
        <taxon>Insecta</taxon>
        <taxon>Pterygota</taxon>
        <taxon>Neoptera</taxon>
        <taxon>Endopterygota</taxon>
        <taxon>Coleoptera</taxon>
        <taxon>Polyphaga</taxon>
        <taxon>Cucujiformia</taxon>
        <taxon>Chrysomeloidea</taxon>
        <taxon>Cerambycidae</taxon>
        <taxon>Lamiinae</taxon>
        <taxon>Monochamini</taxon>
        <taxon>Molorchus</taxon>
    </lineage>
</organism>
<proteinExistence type="predicted"/>
<name>A0ABQ9JLK1_9CUCU</name>
<evidence type="ECO:0000256" key="1">
    <source>
        <dbReference type="SAM" id="MobiDB-lite"/>
    </source>
</evidence>
<keyword evidence="3" id="KW-1185">Reference proteome</keyword>
<sequence length="157" mass="17443">MIPRIINNIPKLVEIGESPHFPDPNIPESDQQRLKSSHGDEDCCYTHCGSPGRGVPADGRGGDIDVSGGGGQRSPQVLGVCEHCPGRPPNDPANYYRAGSQPRTLNKVLLLWTAWLTLTQTDRRIYYYTIHCLLVSCAVSVRTTICWLKNKWRHSCS</sequence>
<evidence type="ECO:0000313" key="3">
    <source>
        <dbReference type="Proteomes" id="UP001162164"/>
    </source>
</evidence>
<reference evidence="2" key="1">
    <citation type="journal article" date="2023" name="Insect Mol. Biol.">
        <title>Genome sequencing provides insights into the evolution of gene families encoding plant cell wall-degrading enzymes in longhorned beetles.</title>
        <authorList>
            <person name="Shin N.R."/>
            <person name="Okamura Y."/>
            <person name="Kirsch R."/>
            <person name="Pauchet Y."/>
        </authorList>
    </citation>
    <scope>NUCLEOTIDE SEQUENCE</scope>
    <source>
        <strain evidence="2">MMC_N1</strain>
    </source>
</reference>